<dbReference type="RefSeq" id="WP_015008910.1">
    <property type="nucleotide sequence ID" value="NC_018704.1"/>
</dbReference>
<dbReference type="Pfam" id="PF01323">
    <property type="entry name" value="DSBA"/>
    <property type="match status" value="1"/>
</dbReference>
<reference evidence="2 3" key="1">
    <citation type="submission" date="2011-01" db="EMBL/GenBank/DDBJ databases">
        <title>Whole genome sequence of Amphibacillus xylinus NBRC 15112.</title>
        <authorList>
            <person name="Nakazawa H."/>
            <person name="Katano Y."/>
            <person name="Nakamura S."/>
            <person name="Sasagawa M."/>
            <person name="Fukada J."/>
            <person name="Arai T."/>
            <person name="Sasakura N."/>
            <person name="Mochizuki D."/>
            <person name="Hosoyama A."/>
            <person name="Harada K."/>
            <person name="Horikawa H."/>
            <person name="Kato Y."/>
            <person name="Harada T."/>
            <person name="Sasaki K."/>
            <person name="Sekiguchi M."/>
            <person name="Hodoyama M."/>
            <person name="Nishiko R."/>
            <person name="Narita H."/>
            <person name="Hanamaki A."/>
            <person name="Hata C."/>
            <person name="Konno Y."/>
            <person name="Niimura Y."/>
            <person name="Yamazaki S."/>
            <person name="Fujita N."/>
        </authorList>
    </citation>
    <scope>NUCLEOTIDE SEQUENCE [LARGE SCALE GENOMIC DNA]</scope>
    <source>
        <strain evidence="3">ATCC 51415 / DSM 6626 / JCM 7361 / LMG 17667 / NBRC 15112 / Ep01</strain>
    </source>
</reference>
<organism evidence="2 3">
    <name type="scientific">Amphibacillus xylanus (strain ATCC 51415 / DSM 6626 / JCM 7361 / LMG 17667 / NBRC 15112 / Ep01)</name>
    <dbReference type="NCBI Taxonomy" id="698758"/>
    <lineage>
        <taxon>Bacteria</taxon>
        <taxon>Bacillati</taxon>
        <taxon>Bacillota</taxon>
        <taxon>Bacilli</taxon>
        <taxon>Bacillales</taxon>
        <taxon>Bacillaceae</taxon>
        <taxon>Amphibacillus</taxon>
    </lineage>
</organism>
<dbReference type="InterPro" id="IPR001853">
    <property type="entry name" value="DSBA-like_thioredoxin_dom"/>
</dbReference>
<dbReference type="SUPFAM" id="SSF52833">
    <property type="entry name" value="Thioredoxin-like"/>
    <property type="match status" value="1"/>
</dbReference>
<dbReference type="CDD" id="cd03024">
    <property type="entry name" value="DsbA_FrnE"/>
    <property type="match status" value="1"/>
</dbReference>
<accession>K0IV59</accession>
<feature type="domain" description="DSBA-like thioredoxin" evidence="1">
    <location>
        <begin position="3"/>
        <end position="206"/>
    </location>
</feature>
<dbReference type="PANTHER" id="PTHR13887:SF41">
    <property type="entry name" value="THIOREDOXIN SUPERFAMILY PROTEIN"/>
    <property type="match status" value="1"/>
</dbReference>
<dbReference type="PATRIC" id="fig|698758.3.peg.172"/>
<keyword evidence="3" id="KW-1185">Reference proteome</keyword>
<dbReference type="AlphaFoldDB" id="K0IV59"/>
<proteinExistence type="predicted"/>
<protein>
    <submittedName>
        <fullName evidence="2">Putative oxidoreductase</fullName>
    </submittedName>
</protein>
<dbReference type="eggNOG" id="COG2761">
    <property type="taxonomic scope" value="Bacteria"/>
</dbReference>
<dbReference type="Gene3D" id="3.40.30.10">
    <property type="entry name" value="Glutaredoxin"/>
    <property type="match status" value="1"/>
</dbReference>
<evidence type="ECO:0000313" key="3">
    <source>
        <dbReference type="Proteomes" id="UP000006294"/>
    </source>
</evidence>
<evidence type="ECO:0000259" key="1">
    <source>
        <dbReference type="Pfam" id="PF01323"/>
    </source>
</evidence>
<evidence type="ECO:0000313" key="2">
    <source>
        <dbReference type="EMBL" id="BAM46304.1"/>
    </source>
</evidence>
<dbReference type="HOGENOM" id="CLU_069253_0_2_9"/>
<dbReference type="Proteomes" id="UP000006294">
    <property type="component" value="Chromosome"/>
</dbReference>
<dbReference type="EMBL" id="AP012050">
    <property type="protein sequence ID" value="BAM46304.1"/>
    <property type="molecule type" value="Genomic_DNA"/>
</dbReference>
<dbReference type="GO" id="GO:0016491">
    <property type="term" value="F:oxidoreductase activity"/>
    <property type="evidence" value="ECO:0007669"/>
    <property type="project" value="InterPro"/>
</dbReference>
<sequence>MLQIDIWSDYVCPFCYIGKRELENAIIETGLKDQVKVAFRAFELNPDSPTEPIIGMLEDLSERKGQPLANIKQMVQNIVDRAKRIGLDYRFDNLMAQNTRSAHRLAKYAKEVGKAADYNERIFHAVFTESKFLPDANQLIELATDIGLDRDKVSEIIEDREAYSQDVEQDIELARQLQISGVPFFVINNKYALSGAQTKADFVNALEEIAREEGITLKPKLKKLGAETNSCGIDGCDI</sequence>
<dbReference type="InterPro" id="IPR036249">
    <property type="entry name" value="Thioredoxin-like_sf"/>
</dbReference>
<dbReference type="OrthoDB" id="9799122at2"/>
<name>K0IV59_AMPXN</name>
<dbReference type="PANTHER" id="PTHR13887">
    <property type="entry name" value="GLUTATHIONE S-TRANSFERASE KAPPA"/>
    <property type="match status" value="1"/>
</dbReference>
<dbReference type="KEGG" id="axl:AXY_01720"/>
<dbReference type="STRING" id="698758.AXY_01720"/>
<gene>
    <name evidence="2" type="ordered locus">AXY_01720</name>
</gene>